<feature type="transmembrane region" description="Helical" evidence="1">
    <location>
        <begin position="119"/>
        <end position="137"/>
    </location>
</feature>
<evidence type="ECO:0000256" key="1">
    <source>
        <dbReference type="SAM" id="Phobius"/>
    </source>
</evidence>
<reference evidence="4" key="2">
    <citation type="submission" date="2025-08" db="UniProtKB">
        <authorList>
            <consortium name="RefSeq"/>
        </authorList>
    </citation>
    <scope>IDENTIFICATION</scope>
    <source>
        <tissue evidence="4">Leaf</tissue>
    </source>
</reference>
<dbReference type="AlphaFoldDB" id="A0A1U7XGT6"/>
<name>A0A1U7XGT6_NICSY</name>
<keyword evidence="1" id="KW-1133">Transmembrane helix</keyword>
<evidence type="ECO:0000313" key="4">
    <source>
        <dbReference type="RefSeq" id="XP_009790088.1"/>
    </source>
</evidence>
<dbReference type="PANTHER" id="PTHR34556:SF2">
    <property type="entry name" value="PROTEIN TAB2 HOMOLOG, CHLOROPLASTIC"/>
    <property type="match status" value="1"/>
</dbReference>
<feature type="domain" description="RNA-binding protein Tab2/Atab2 C-terminal" evidence="2">
    <location>
        <begin position="35"/>
        <end position="114"/>
    </location>
</feature>
<organism evidence="3 4">
    <name type="scientific">Nicotiana sylvestris</name>
    <name type="common">Wood tobacco</name>
    <name type="synonym">South American tobacco</name>
    <dbReference type="NCBI Taxonomy" id="4096"/>
    <lineage>
        <taxon>Eukaryota</taxon>
        <taxon>Viridiplantae</taxon>
        <taxon>Streptophyta</taxon>
        <taxon>Embryophyta</taxon>
        <taxon>Tracheophyta</taxon>
        <taxon>Spermatophyta</taxon>
        <taxon>Magnoliopsida</taxon>
        <taxon>eudicotyledons</taxon>
        <taxon>Gunneridae</taxon>
        <taxon>Pentapetalae</taxon>
        <taxon>asterids</taxon>
        <taxon>lamiids</taxon>
        <taxon>Solanales</taxon>
        <taxon>Solanaceae</taxon>
        <taxon>Nicotianoideae</taxon>
        <taxon>Nicotianeae</taxon>
        <taxon>Nicotiana</taxon>
    </lineage>
</organism>
<gene>
    <name evidence="4" type="primary">LOC104237613</name>
</gene>
<keyword evidence="3" id="KW-1185">Reference proteome</keyword>
<protein>
    <submittedName>
        <fullName evidence="4">Uncharacterized protein LOC104237613</fullName>
    </submittedName>
</protein>
<dbReference type="GO" id="GO:0003723">
    <property type="term" value="F:RNA binding"/>
    <property type="evidence" value="ECO:0007669"/>
    <property type="project" value="InterPro"/>
</dbReference>
<dbReference type="eggNOG" id="ENOG502QVJR">
    <property type="taxonomic scope" value="Eukaryota"/>
</dbReference>
<dbReference type="InterPro" id="IPR009472">
    <property type="entry name" value="Tab2-like"/>
</dbReference>
<dbReference type="Pfam" id="PF20429">
    <property type="entry name" value="Tab2-like_C"/>
    <property type="match status" value="1"/>
</dbReference>
<evidence type="ECO:0000259" key="2">
    <source>
        <dbReference type="Pfam" id="PF20429"/>
    </source>
</evidence>
<accession>A0A1U7XGT6</accession>
<dbReference type="PANTHER" id="PTHR34556">
    <property type="match status" value="1"/>
</dbReference>
<keyword evidence="1" id="KW-0812">Transmembrane</keyword>
<evidence type="ECO:0000313" key="3">
    <source>
        <dbReference type="Proteomes" id="UP000189701"/>
    </source>
</evidence>
<dbReference type="STRING" id="4096.A0A1U7XGT6"/>
<proteinExistence type="predicted"/>
<sequence length="144" mass="16255">MSAAVFQCLSLVLWLEDRYETVYTRHPGFQKGAKPLLALDNPFPMELPENLYGEKWAFVQLPFSAVREEVSNLETRLVFGASLDLDLLGIEIEDKALIPGLAVATSRAKPLAGMIDLPIFFNFIVLTFIFLCEFVSMHEHRCCS</sequence>
<reference evidence="3" key="1">
    <citation type="journal article" date="2013" name="Genome Biol.">
        <title>Reference genomes and transcriptomes of Nicotiana sylvestris and Nicotiana tomentosiformis.</title>
        <authorList>
            <person name="Sierro N."/>
            <person name="Battey J.N."/>
            <person name="Ouadi S."/>
            <person name="Bovet L."/>
            <person name="Goepfert S."/>
            <person name="Bakaher N."/>
            <person name="Peitsch M.C."/>
            <person name="Ivanov N.V."/>
        </authorList>
    </citation>
    <scope>NUCLEOTIDE SEQUENCE [LARGE SCALE GENOMIC DNA]</scope>
</reference>
<keyword evidence="1" id="KW-0472">Membrane</keyword>
<dbReference type="RefSeq" id="XP_009790088.1">
    <property type="nucleotide sequence ID" value="XM_009791786.1"/>
</dbReference>
<dbReference type="Proteomes" id="UP000189701">
    <property type="component" value="Unplaced"/>
</dbReference>
<dbReference type="InterPro" id="IPR046761">
    <property type="entry name" value="Tab2-like_C"/>
</dbReference>